<dbReference type="RefSeq" id="WP_187374211.1">
    <property type="nucleotide sequence ID" value="NZ_CABJAT010000003.1"/>
</dbReference>
<dbReference type="Pfam" id="PF01966">
    <property type="entry name" value="HD"/>
    <property type="match status" value="1"/>
</dbReference>
<sequence>MLDYSKARNEFEKYLDGYDRTDDKIKLKIIHTYGVAEQSEKVARRMGLSEEDVTLARIIALLHDIGRFEQLKQFHSWDASVMDHAAYGVHVLFDEGLIRRFIDEDTWDAMIRTAIAHHSAYSLDITGDDRTLLHARLIRDADKLDNCRVKLEEPVEVLLDASPVEVGAMEVTPEIAGTFFSNKCILLSERITKVDYWVSYVAYFYDINFAESLSVIREENYVSRIIDRIPYTNPQTALTMERMKRYMESYIDSRIYADSSAKLPV</sequence>
<dbReference type="NCBIfam" id="TIGR00277">
    <property type="entry name" value="HDIG"/>
    <property type="match status" value="1"/>
</dbReference>
<reference evidence="2 3" key="1">
    <citation type="submission" date="2018-05" db="EMBL/GenBank/DDBJ databases">
        <authorList>
            <person name="Goeker M."/>
            <person name="Huntemann M."/>
            <person name="Clum A."/>
            <person name="Pillay M."/>
            <person name="Palaniappan K."/>
            <person name="Varghese N."/>
            <person name="Mikhailova N."/>
            <person name="Stamatis D."/>
            <person name="Reddy T."/>
            <person name="Daum C."/>
            <person name="Shapiro N."/>
            <person name="Ivanova N."/>
            <person name="Kyrpides N."/>
            <person name="Woyke T."/>
        </authorList>
    </citation>
    <scope>NUCLEOTIDE SEQUENCE [LARGE SCALE GENOMIC DNA]</scope>
    <source>
        <strain evidence="2 3">DSM 26524</strain>
    </source>
</reference>
<dbReference type="EMBL" id="QGGY01000008">
    <property type="protein sequence ID" value="PWJ74668.1"/>
    <property type="molecule type" value="Genomic_DNA"/>
</dbReference>
<evidence type="ECO:0000313" key="3">
    <source>
        <dbReference type="Proteomes" id="UP000245412"/>
    </source>
</evidence>
<name>A0AB73T2W5_9FIRM</name>
<proteinExistence type="predicted"/>
<dbReference type="SMART" id="SM00471">
    <property type="entry name" value="HDc"/>
    <property type="match status" value="1"/>
</dbReference>
<organism evidence="2 3">
    <name type="scientific">Murimonas intestini</name>
    <dbReference type="NCBI Taxonomy" id="1337051"/>
    <lineage>
        <taxon>Bacteria</taxon>
        <taxon>Bacillati</taxon>
        <taxon>Bacillota</taxon>
        <taxon>Clostridia</taxon>
        <taxon>Lachnospirales</taxon>
        <taxon>Lachnospiraceae</taxon>
        <taxon>Murimonas</taxon>
    </lineage>
</organism>
<dbReference type="InterPro" id="IPR006674">
    <property type="entry name" value="HD_domain"/>
</dbReference>
<keyword evidence="3" id="KW-1185">Reference proteome</keyword>
<dbReference type="InterPro" id="IPR003607">
    <property type="entry name" value="HD/PDEase_dom"/>
</dbReference>
<dbReference type="PROSITE" id="PS51831">
    <property type="entry name" value="HD"/>
    <property type="match status" value="1"/>
</dbReference>
<accession>A0AB73T2W5</accession>
<evidence type="ECO:0000313" key="2">
    <source>
        <dbReference type="EMBL" id="PWJ74668.1"/>
    </source>
</evidence>
<evidence type="ECO:0000259" key="1">
    <source>
        <dbReference type="PROSITE" id="PS51831"/>
    </source>
</evidence>
<feature type="domain" description="HD" evidence="1">
    <location>
        <begin position="28"/>
        <end position="147"/>
    </location>
</feature>
<comment type="caution">
    <text evidence="2">The sequence shown here is derived from an EMBL/GenBank/DDBJ whole genome shotgun (WGS) entry which is preliminary data.</text>
</comment>
<dbReference type="Proteomes" id="UP000245412">
    <property type="component" value="Unassembled WGS sequence"/>
</dbReference>
<dbReference type="SUPFAM" id="SSF109604">
    <property type="entry name" value="HD-domain/PDEase-like"/>
    <property type="match status" value="1"/>
</dbReference>
<dbReference type="InterPro" id="IPR006675">
    <property type="entry name" value="HDIG_dom"/>
</dbReference>
<dbReference type="AlphaFoldDB" id="A0AB73T2W5"/>
<protein>
    <submittedName>
        <fullName evidence="2">Nucleotidyltransferase with HDIG domain</fullName>
    </submittedName>
</protein>
<dbReference type="Gene3D" id="1.10.3210.10">
    <property type="entry name" value="Hypothetical protein af1432"/>
    <property type="match status" value="1"/>
</dbReference>
<gene>
    <name evidence="2" type="ORF">C7383_10898</name>
</gene>
<dbReference type="CDD" id="cd00077">
    <property type="entry name" value="HDc"/>
    <property type="match status" value="1"/>
</dbReference>